<organism evidence="5 7">
    <name type="scientific">Punica granatum</name>
    <name type="common">Pomegranate</name>
    <dbReference type="NCBI Taxonomy" id="22663"/>
    <lineage>
        <taxon>Eukaryota</taxon>
        <taxon>Viridiplantae</taxon>
        <taxon>Streptophyta</taxon>
        <taxon>Embryophyta</taxon>
        <taxon>Tracheophyta</taxon>
        <taxon>Spermatophyta</taxon>
        <taxon>Magnoliopsida</taxon>
        <taxon>eudicotyledons</taxon>
        <taxon>Gunneridae</taxon>
        <taxon>Pentapetalae</taxon>
        <taxon>rosids</taxon>
        <taxon>malvids</taxon>
        <taxon>Myrtales</taxon>
        <taxon>Lythraceae</taxon>
        <taxon>Punica</taxon>
    </lineage>
</organism>
<reference evidence="7" key="1">
    <citation type="journal article" date="2017" name="Plant J.">
        <title>The pomegranate (Punica granatum L.) genome and the genomics of punicalagin biosynthesis.</title>
        <authorList>
            <person name="Qin G."/>
            <person name="Xu C."/>
            <person name="Ming R."/>
            <person name="Tang H."/>
            <person name="Guyot R."/>
            <person name="Kramer E.M."/>
            <person name="Hu Y."/>
            <person name="Yi X."/>
            <person name="Qi Y."/>
            <person name="Xu X."/>
            <person name="Gao Z."/>
            <person name="Pan H."/>
            <person name="Jian J."/>
            <person name="Tian Y."/>
            <person name="Yue Z."/>
            <person name="Xu Y."/>
        </authorList>
    </citation>
    <scope>NUCLEOTIDE SEQUENCE [LARGE SCALE GENOMIC DNA]</scope>
    <source>
        <strain evidence="7">cv. Dabenzi</strain>
    </source>
</reference>
<dbReference type="STRING" id="22663.A0A218WAY3"/>
<dbReference type="GeneID" id="116200188"/>
<dbReference type="OrthoDB" id="185373at2759"/>
<dbReference type="AlphaFoldDB" id="A0A218WAY3"/>
<dbReference type="Pfam" id="PF01535">
    <property type="entry name" value="PPR"/>
    <property type="match status" value="2"/>
</dbReference>
<dbReference type="InterPro" id="IPR011990">
    <property type="entry name" value="TPR-like_helical_dom_sf"/>
</dbReference>
<feature type="repeat" description="PPR" evidence="3">
    <location>
        <begin position="537"/>
        <end position="571"/>
    </location>
</feature>
<evidence type="ECO:0000313" key="8">
    <source>
        <dbReference type="Proteomes" id="UP000233551"/>
    </source>
</evidence>
<dbReference type="SUPFAM" id="SSF48452">
    <property type="entry name" value="TPR-like"/>
    <property type="match status" value="1"/>
</dbReference>
<name>A0A218WAY3_PUNGR</name>
<feature type="repeat" description="PPR" evidence="3">
    <location>
        <begin position="295"/>
        <end position="329"/>
    </location>
</feature>
<dbReference type="EMBL" id="MTKT01004864">
    <property type="protein sequence ID" value="OWM69500.1"/>
    <property type="molecule type" value="Genomic_DNA"/>
</dbReference>
<feature type="region of interest" description="Disordered" evidence="4">
    <location>
        <begin position="633"/>
        <end position="656"/>
    </location>
</feature>
<evidence type="ECO:0000256" key="3">
    <source>
        <dbReference type="PROSITE-ProRule" id="PRU00708"/>
    </source>
</evidence>
<evidence type="ECO:0000313" key="5">
    <source>
        <dbReference type="EMBL" id="OWM69500.1"/>
    </source>
</evidence>
<feature type="repeat" description="PPR" evidence="3">
    <location>
        <begin position="330"/>
        <end position="364"/>
    </location>
</feature>
<evidence type="ECO:0000256" key="1">
    <source>
        <dbReference type="ARBA" id="ARBA00007626"/>
    </source>
</evidence>
<feature type="repeat" description="PPR" evidence="3">
    <location>
        <begin position="502"/>
        <end position="536"/>
    </location>
</feature>
<dbReference type="PANTHER" id="PTHR47447:SF17">
    <property type="entry name" value="OS12G0638900 PROTEIN"/>
    <property type="match status" value="1"/>
</dbReference>
<reference evidence="5" key="2">
    <citation type="submission" date="2017-06" db="EMBL/GenBank/DDBJ databases">
        <title>The pomegranate genome and the genomics of punicalagin biosynthesis.</title>
        <authorList>
            <person name="Xu C."/>
        </authorList>
    </citation>
    <scope>NUCLEOTIDE SEQUENCE [LARGE SCALE GENOMIC DNA]</scope>
    <source>
        <tissue evidence="5">Fresh leaf</tissue>
    </source>
</reference>
<gene>
    <name evidence="5" type="ORF">CDL15_Pgr013961</name>
    <name evidence="6" type="ORF">CRG98_041431</name>
</gene>
<dbReference type="Gene3D" id="1.25.40.10">
    <property type="entry name" value="Tetratricopeptide repeat domain"/>
    <property type="match status" value="4"/>
</dbReference>
<evidence type="ECO:0000256" key="2">
    <source>
        <dbReference type="ARBA" id="ARBA00022737"/>
    </source>
</evidence>
<keyword evidence="2" id="KW-0677">Repeat</keyword>
<evidence type="ECO:0000313" key="6">
    <source>
        <dbReference type="EMBL" id="PKI38178.1"/>
    </source>
</evidence>
<feature type="repeat" description="PPR" evidence="3">
    <location>
        <begin position="190"/>
        <end position="224"/>
    </location>
</feature>
<feature type="repeat" description="PPR" evidence="3">
    <location>
        <begin position="260"/>
        <end position="294"/>
    </location>
</feature>
<evidence type="ECO:0000313" key="7">
    <source>
        <dbReference type="Proteomes" id="UP000197138"/>
    </source>
</evidence>
<dbReference type="NCBIfam" id="TIGR00756">
    <property type="entry name" value="PPR"/>
    <property type="match status" value="7"/>
</dbReference>
<reference evidence="6 8" key="3">
    <citation type="submission" date="2017-11" db="EMBL/GenBank/DDBJ databases">
        <title>De-novo sequencing of pomegranate (Punica granatum L.) genome.</title>
        <authorList>
            <person name="Akparov Z."/>
            <person name="Amiraslanov A."/>
            <person name="Hajiyeva S."/>
            <person name="Abbasov M."/>
            <person name="Kaur K."/>
            <person name="Hamwieh A."/>
            <person name="Solovyev V."/>
            <person name="Salamov A."/>
            <person name="Braich B."/>
            <person name="Kosarev P."/>
            <person name="Mahmoud A."/>
            <person name="Hajiyev E."/>
            <person name="Babayeva S."/>
            <person name="Izzatullayeva V."/>
            <person name="Mammadov A."/>
            <person name="Mammadov A."/>
            <person name="Sharifova S."/>
            <person name="Ojaghi J."/>
            <person name="Eynullazada K."/>
            <person name="Bayramov B."/>
            <person name="Abdulazimova A."/>
            <person name="Shahmuradov I."/>
        </authorList>
    </citation>
    <scope>NUCLEOTIDE SEQUENCE [LARGE SCALE GENOMIC DNA]</scope>
    <source>
        <strain evidence="6">AG2017</strain>
        <strain evidence="8">cv. AG2017</strain>
        <tissue evidence="6">Leaf</tissue>
    </source>
</reference>
<feature type="region of interest" description="Disordered" evidence="4">
    <location>
        <begin position="21"/>
        <end position="41"/>
    </location>
</feature>
<feature type="repeat" description="PPR" evidence="3">
    <location>
        <begin position="397"/>
        <end position="431"/>
    </location>
</feature>
<feature type="compositionally biased region" description="Low complexity" evidence="4">
    <location>
        <begin position="633"/>
        <end position="645"/>
    </location>
</feature>
<dbReference type="Proteomes" id="UP000233551">
    <property type="component" value="Unassembled WGS sequence"/>
</dbReference>
<accession>A0A218WAY3</accession>
<dbReference type="InterPro" id="IPR002885">
    <property type="entry name" value="PPR_rpt"/>
</dbReference>
<dbReference type="Pfam" id="PF13041">
    <property type="entry name" value="PPR_2"/>
    <property type="match status" value="4"/>
</dbReference>
<comment type="caution">
    <text evidence="5">The sequence shown here is derived from an EMBL/GenBank/DDBJ whole genome shotgun (WGS) entry which is preliminary data.</text>
</comment>
<dbReference type="Proteomes" id="UP000197138">
    <property type="component" value="Unassembled WGS sequence"/>
</dbReference>
<evidence type="ECO:0000256" key="4">
    <source>
        <dbReference type="SAM" id="MobiDB-lite"/>
    </source>
</evidence>
<dbReference type="PROSITE" id="PS51375">
    <property type="entry name" value="PPR"/>
    <property type="match status" value="7"/>
</dbReference>
<keyword evidence="8" id="KW-1185">Reference proteome</keyword>
<comment type="similarity">
    <text evidence="1">Belongs to the PPR family. P subfamily.</text>
</comment>
<dbReference type="PANTHER" id="PTHR47447">
    <property type="entry name" value="OS03G0856100 PROTEIN"/>
    <property type="match status" value="1"/>
</dbReference>
<sequence length="656" mass="73590">MLWRRRCISLLQSRRRLLPPSSSIHDLPSRPQPTAVDDSEPETCQFRRQSKLTLTPRAVQSTLSSCPSDLIALRFFLWCAAQPNYFHDRAAFHRMVDVAARLTDRYKSVSGVVGELARVGYVIKAQTFLILMRIYWAGGLYELVLEAFEQMGRFRFTGSTFARNMVMDVLFKIGRPDLALDFLRQTQVPNFLTFNIALCNLCRMNDFLNAHELMRSMLKSGFYPSEDAFEMLLTSFRTVGRLLEASQVLSLMVTLGISISVNTWSILIDGYCSLGRFDMAEFLLRKMEQTGCSPNVVTYTTLIKGYLESGMVSEAFRLLRAMDLKGIGPDLVLCNVLIDCLSRNALYDHALRIFLKMPTWKVAPDSYTFSSLLSTIIHSRRFSHLPRLIREFDIEADLVVYNSLLSYFCKAGFPSEAVELYNDMVDKGLAVDNYTFAGLLYGLCGARKIDKAVNVYHGIVLHYPSLDAHVHTTIVHGLIEAGEYHEAIGLFKKAMIENYALDAVSYTIAIHGLLLGGRSSEASALFNKMKEIGLYPNAHTYNVMIDGFCKEKDGEMVIRILKEMIDARIPLRHDSFLRVINFLSRSCYGNSASGLVVEVTDTRLLPSSTTSFSHGYSEGVHLSDMYSSYLGNSSENSSSSDTSCSEDIGDVAASLG</sequence>
<dbReference type="EMBL" id="PGOL01004197">
    <property type="protein sequence ID" value="PKI38178.1"/>
    <property type="molecule type" value="Genomic_DNA"/>
</dbReference>
<proteinExistence type="inferred from homology"/>
<protein>
    <submittedName>
        <fullName evidence="5">Uncharacterized protein</fullName>
    </submittedName>
</protein>